<feature type="compositionally biased region" description="Basic and acidic residues" evidence="1">
    <location>
        <begin position="235"/>
        <end position="246"/>
    </location>
</feature>
<protein>
    <submittedName>
        <fullName evidence="2">Uncharacterized protein</fullName>
    </submittedName>
</protein>
<dbReference type="OrthoDB" id="5398515at2759"/>
<feature type="region of interest" description="Disordered" evidence="1">
    <location>
        <begin position="199"/>
        <end position="246"/>
    </location>
</feature>
<feature type="region of interest" description="Disordered" evidence="1">
    <location>
        <begin position="267"/>
        <end position="309"/>
    </location>
</feature>
<name>A0A6A5WZ06_9PLEO</name>
<dbReference type="EMBL" id="ML977558">
    <property type="protein sequence ID" value="KAF2007083.1"/>
    <property type="molecule type" value="Genomic_DNA"/>
</dbReference>
<dbReference type="Proteomes" id="UP000799779">
    <property type="component" value="Unassembled WGS sequence"/>
</dbReference>
<keyword evidence="3" id="KW-1185">Reference proteome</keyword>
<evidence type="ECO:0000313" key="3">
    <source>
        <dbReference type="Proteomes" id="UP000799779"/>
    </source>
</evidence>
<sequence length="375" mass="41895">MERTPSPPPRLRTPPAPLHGAQFDGYEPYSPRRSNRVTSRPQYSPAARPKFLRRTRETTPTSSKKKAVPRTSFSTLSPPSSPISPAKHKTPRSTRRTRPDLDATDTGFDDVAPTPSSRSLTAMDPRSMLPTPAKTPRKRALQTEESLSSTSRVLFQDRPATISDIVPVPRRGRKSRKDLFSLDSFGDHMDEDEGGIQIYTDSKERVPEIDEDDENPFITKKGKGKAKVAATPKPRKVDPETAKMEEAASRNEGMIYLFRGRKVFRKYEPAPGNDAVPASESSGDELRRKVGHAAHRPLTRSSIKPRRLFQEEIEQQRLARQDAEEATTDTEAVVATPSRKMRKMTHVSAMVQPDVDVEVGPATPPPTTRRKRGEC</sequence>
<feature type="region of interest" description="Disordered" evidence="1">
    <location>
        <begin position="1"/>
        <end position="155"/>
    </location>
</feature>
<gene>
    <name evidence="2" type="ORF">P154DRAFT_597556</name>
</gene>
<accession>A0A6A5WZ06</accession>
<feature type="compositionally biased region" description="Basic residues" evidence="1">
    <location>
        <begin position="289"/>
        <end position="307"/>
    </location>
</feature>
<dbReference type="AlphaFoldDB" id="A0A6A5WZ06"/>
<feature type="compositionally biased region" description="Low complexity" evidence="1">
    <location>
        <begin position="69"/>
        <end position="78"/>
    </location>
</feature>
<feature type="compositionally biased region" description="Pro residues" evidence="1">
    <location>
        <begin position="1"/>
        <end position="17"/>
    </location>
</feature>
<reference evidence="2" key="1">
    <citation type="journal article" date="2020" name="Stud. Mycol.">
        <title>101 Dothideomycetes genomes: a test case for predicting lifestyles and emergence of pathogens.</title>
        <authorList>
            <person name="Haridas S."/>
            <person name="Albert R."/>
            <person name="Binder M."/>
            <person name="Bloem J."/>
            <person name="Labutti K."/>
            <person name="Salamov A."/>
            <person name="Andreopoulos B."/>
            <person name="Baker S."/>
            <person name="Barry K."/>
            <person name="Bills G."/>
            <person name="Bluhm B."/>
            <person name="Cannon C."/>
            <person name="Castanera R."/>
            <person name="Culley D."/>
            <person name="Daum C."/>
            <person name="Ezra D."/>
            <person name="Gonzalez J."/>
            <person name="Henrissat B."/>
            <person name="Kuo A."/>
            <person name="Liang C."/>
            <person name="Lipzen A."/>
            <person name="Lutzoni F."/>
            <person name="Magnuson J."/>
            <person name="Mondo S."/>
            <person name="Nolan M."/>
            <person name="Ohm R."/>
            <person name="Pangilinan J."/>
            <person name="Park H.-J."/>
            <person name="Ramirez L."/>
            <person name="Alfaro M."/>
            <person name="Sun H."/>
            <person name="Tritt A."/>
            <person name="Yoshinaga Y."/>
            <person name="Zwiers L.-H."/>
            <person name="Turgeon B."/>
            <person name="Goodwin S."/>
            <person name="Spatafora J."/>
            <person name="Crous P."/>
            <person name="Grigoriev I."/>
        </authorList>
    </citation>
    <scope>NUCLEOTIDE SEQUENCE</scope>
    <source>
        <strain evidence="2">CBS 123094</strain>
    </source>
</reference>
<feature type="compositionally biased region" description="Polar residues" evidence="1">
    <location>
        <begin position="143"/>
        <end position="153"/>
    </location>
</feature>
<organism evidence="2 3">
    <name type="scientific">Amniculicola lignicola CBS 123094</name>
    <dbReference type="NCBI Taxonomy" id="1392246"/>
    <lineage>
        <taxon>Eukaryota</taxon>
        <taxon>Fungi</taxon>
        <taxon>Dikarya</taxon>
        <taxon>Ascomycota</taxon>
        <taxon>Pezizomycotina</taxon>
        <taxon>Dothideomycetes</taxon>
        <taxon>Pleosporomycetidae</taxon>
        <taxon>Pleosporales</taxon>
        <taxon>Amniculicolaceae</taxon>
        <taxon>Amniculicola</taxon>
    </lineage>
</organism>
<feature type="compositionally biased region" description="Basic residues" evidence="1">
    <location>
        <begin position="86"/>
        <end position="96"/>
    </location>
</feature>
<proteinExistence type="predicted"/>
<feature type="region of interest" description="Disordered" evidence="1">
    <location>
        <begin position="352"/>
        <end position="375"/>
    </location>
</feature>
<evidence type="ECO:0000256" key="1">
    <source>
        <dbReference type="SAM" id="MobiDB-lite"/>
    </source>
</evidence>
<evidence type="ECO:0000313" key="2">
    <source>
        <dbReference type="EMBL" id="KAF2007083.1"/>
    </source>
</evidence>